<dbReference type="InterPro" id="IPR027417">
    <property type="entry name" value="P-loop_NTPase"/>
</dbReference>
<sequence>MNTRERLKNIIYYLISVKNMNSKVTKNILEYKKIFWEKNLVTKGCILKITKSGDRYIEINKKSGEIYNEISKWYTKLLKEQDNIEIIWGYCFITLKIKNKKIAHPLFSYRCNLIFDEPKDMYILKPINEFQMEIQILDHMKSNNLDKLLETKNYIENSFKSINKLDDLNKLSKIFSDKLKIKIEKFRKINSNIINYNDINIENKIQIYNEPVIIIRNYYKNSWNKELNNMLKMIDHNEYIPDSVKSLVDKNYISTEEDLKWQDIGKDILYSLPYNKEQLSIGESIAQNFGVVVQGPPGTGKTYSIANLISHLLAHNKRILITSTKYKSLEPLINMIPKEIRSLCINYNENKLQNLSQIYHSVISVIEKIQLNSEKTIIEIKNIQRQLELCRKRKNVIYKKIEISNNLQEKEIHYLGRKYKIRYIEKWLEKYKSQYSWIEDDISSMKKPPVTDAKFSRLLYIMSNITKDEISQLNDIGGLLYNIPPYYDLFGKIKRKFEIERNYNEYKLSVENWCISYNCHYDYEYILKLLNKTQRFLITLEDSWLQNILNCAKRGEVIKVVLQQAILKCNYYIKKLGSIKKEIYGQSVEIPKDMDLTILLEKLEIIYKQYEQKGKINKIFRLFHSDCEEVIKKCLVNCKIMDGKESVRTAKLYVEQTIIEQELINLWNDSMSEYGAENIQEINLEVITNLEEYINKIDIIINWNTKVVDKITNSMKEIVFLNNIDWCNKETYNKLQKGVMSIKYISEYEGIKSYIGNIEKLMSKVNGFNDIVQAIKENDIVSLKQCYKRIDRLKTIMPSITEMEYILEKIEKSCPKLIDRLMDEKDRVNMLIKYKNFSIAWFWKQLDYILKDEYNKFKLENINKEIEVEIQREQALIQKLSIKRCWYNTISKISEEEKRSLYSYKEAISRLGKASGKNSLNYLMLAQQELNNFKKFMPVWIMPLNEVIENLSLSEKLFDVVIMDDAGDMNIFAISALFRAKKAIIFGDDNEINIENTTQNYKHVKSLTKKYLTDIPNWQWFDMKTSIYSTAL</sequence>
<keyword evidence="1" id="KW-0347">Helicase</keyword>
<proteinExistence type="predicted"/>
<organism evidence="1 2">
    <name type="scientific">Clostridium botulinum</name>
    <dbReference type="NCBI Taxonomy" id="1491"/>
    <lineage>
        <taxon>Bacteria</taxon>
        <taxon>Bacillati</taxon>
        <taxon>Bacillota</taxon>
        <taxon>Clostridia</taxon>
        <taxon>Eubacteriales</taxon>
        <taxon>Clostridiaceae</taxon>
        <taxon>Clostridium</taxon>
    </lineage>
</organism>
<evidence type="ECO:0000313" key="1">
    <source>
        <dbReference type="EMBL" id="KOA83878.1"/>
    </source>
</evidence>
<dbReference type="GO" id="GO:0004386">
    <property type="term" value="F:helicase activity"/>
    <property type="evidence" value="ECO:0007669"/>
    <property type="project" value="UniProtKB-KW"/>
</dbReference>
<keyword evidence="1" id="KW-0067">ATP-binding</keyword>
<feature type="non-terminal residue" evidence="1">
    <location>
        <position position="1032"/>
    </location>
</feature>
<evidence type="ECO:0000313" key="2">
    <source>
        <dbReference type="Proteomes" id="UP000037540"/>
    </source>
</evidence>
<comment type="caution">
    <text evidence="1">The sequence shown here is derived from an EMBL/GenBank/DDBJ whole genome shotgun (WGS) entry which is preliminary data.</text>
</comment>
<dbReference type="RefSeq" id="WP_242849846.1">
    <property type="nucleotide sequence ID" value="NZ_LGVR01000076.1"/>
</dbReference>
<keyword evidence="1" id="KW-0378">Hydrolase</keyword>
<dbReference type="AlphaFoldDB" id="A0A9Q1UX05"/>
<dbReference type="EMBL" id="LGVR01000076">
    <property type="protein sequence ID" value="KOA83878.1"/>
    <property type="molecule type" value="Genomic_DNA"/>
</dbReference>
<gene>
    <name evidence="1" type="ORF">ADU74_11855</name>
</gene>
<protein>
    <submittedName>
        <fullName evidence="1">DNA helicase</fullName>
    </submittedName>
</protein>
<name>A0A9Q1UX05_CLOBO</name>
<dbReference type="Gene3D" id="3.40.50.300">
    <property type="entry name" value="P-loop containing nucleotide triphosphate hydrolases"/>
    <property type="match status" value="2"/>
</dbReference>
<keyword evidence="1" id="KW-0547">Nucleotide-binding</keyword>
<accession>A0A9Q1UX05</accession>
<reference evidence="1 2" key="1">
    <citation type="submission" date="2015-07" db="EMBL/GenBank/DDBJ databases">
        <title>Draft genome sequences of 17 French Clostridium botulinum group III.</title>
        <authorList>
            <person name="Woudstra C."/>
            <person name="Le Marechal C."/>
            <person name="Souillard R."/>
            <person name="Bayon-Auboyer M.-H."/>
            <person name="Dessouter D."/>
            <person name="Fach P."/>
        </authorList>
    </citation>
    <scope>NUCLEOTIDE SEQUENCE [LARGE SCALE GENOMIC DNA]</scope>
    <source>
        <strain evidence="1 2">12LNRI-CD</strain>
    </source>
</reference>
<dbReference type="SUPFAM" id="SSF52540">
    <property type="entry name" value="P-loop containing nucleoside triphosphate hydrolases"/>
    <property type="match status" value="2"/>
</dbReference>
<dbReference type="Proteomes" id="UP000037540">
    <property type="component" value="Unassembled WGS sequence"/>
</dbReference>